<dbReference type="PROSITE" id="PS51462">
    <property type="entry name" value="NUDIX"/>
    <property type="match status" value="1"/>
</dbReference>
<feature type="domain" description="Nudix hydrolase" evidence="3">
    <location>
        <begin position="37"/>
        <end position="168"/>
    </location>
</feature>
<name>A0A1M4XB92_9ACTN</name>
<reference evidence="5" key="1">
    <citation type="submission" date="2016-11" db="EMBL/GenBank/DDBJ databases">
        <authorList>
            <person name="Varghese N."/>
            <person name="Submissions S."/>
        </authorList>
    </citation>
    <scope>NUCLEOTIDE SEQUENCE [LARGE SCALE GENOMIC DNA]</scope>
    <source>
        <strain evidence="5">DSM 19514</strain>
    </source>
</reference>
<dbReference type="PANTHER" id="PTHR11839">
    <property type="entry name" value="UDP/ADP-SUGAR PYROPHOSPHATASE"/>
    <property type="match status" value="1"/>
</dbReference>
<dbReference type="GO" id="GO:0006753">
    <property type="term" value="P:nucleoside phosphate metabolic process"/>
    <property type="evidence" value="ECO:0007669"/>
    <property type="project" value="TreeGrafter"/>
</dbReference>
<protein>
    <submittedName>
        <fullName evidence="4">ADP-ribose pyrophosphatase</fullName>
    </submittedName>
</protein>
<dbReference type="InterPro" id="IPR015797">
    <property type="entry name" value="NUDIX_hydrolase-like_dom_sf"/>
</dbReference>
<proteinExistence type="predicted"/>
<dbReference type="STRING" id="1121881.SAMN02745225_01963"/>
<dbReference type="GO" id="GO:0016787">
    <property type="term" value="F:hydrolase activity"/>
    <property type="evidence" value="ECO:0007669"/>
    <property type="project" value="UniProtKB-KW"/>
</dbReference>
<dbReference type="GO" id="GO:0005829">
    <property type="term" value="C:cytosol"/>
    <property type="evidence" value="ECO:0007669"/>
    <property type="project" value="TreeGrafter"/>
</dbReference>
<dbReference type="SUPFAM" id="SSF55811">
    <property type="entry name" value="Nudix"/>
    <property type="match status" value="1"/>
</dbReference>
<evidence type="ECO:0000259" key="3">
    <source>
        <dbReference type="PROSITE" id="PS51462"/>
    </source>
</evidence>
<dbReference type="GO" id="GO:0019693">
    <property type="term" value="P:ribose phosphate metabolic process"/>
    <property type="evidence" value="ECO:0007669"/>
    <property type="project" value="TreeGrafter"/>
</dbReference>
<dbReference type="Proteomes" id="UP000184295">
    <property type="component" value="Unassembled WGS sequence"/>
</dbReference>
<evidence type="ECO:0000256" key="1">
    <source>
        <dbReference type="ARBA" id="ARBA00001946"/>
    </source>
</evidence>
<comment type="cofactor">
    <cofactor evidence="1">
        <name>Mg(2+)</name>
        <dbReference type="ChEBI" id="CHEBI:18420"/>
    </cofactor>
</comment>
<accession>A0A1M4XB92</accession>
<dbReference type="InterPro" id="IPR000086">
    <property type="entry name" value="NUDIX_hydrolase_dom"/>
</dbReference>
<dbReference type="EMBL" id="FQUL01000036">
    <property type="protein sequence ID" value="SHE90670.1"/>
    <property type="molecule type" value="Genomic_DNA"/>
</dbReference>
<evidence type="ECO:0000313" key="5">
    <source>
        <dbReference type="Proteomes" id="UP000184295"/>
    </source>
</evidence>
<sequence length="184" mass="20112">MFQKIEQSRVFDGDFIKVEKVRYGSDSGSVIEREYIMHPGAVTVVPVDEQGRVYGLWQFRAALGREIFEVCAGKRDVVGEDPAITAARELKEELGIVASEILHLGSFYNSPGFCDERTEMYLARGLTQSSPSPQSVEESAMRIASFELARTPKLVAEGVITDGKSIVSLLSAFMYLHGAGSIGG</sequence>
<dbReference type="OrthoDB" id="9806150at2"/>
<dbReference type="Pfam" id="PF00293">
    <property type="entry name" value="NUDIX"/>
    <property type="match status" value="1"/>
</dbReference>
<dbReference type="PANTHER" id="PTHR11839:SF18">
    <property type="entry name" value="NUDIX HYDROLASE DOMAIN-CONTAINING PROTEIN"/>
    <property type="match status" value="1"/>
</dbReference>
<evidence type="ECO:0000313" key="4">
    <source>
        <dbReference type="EMBL" id="SHE90670.1"/>
    </source>
</evidence>
<evidence type="ECO:0000256" key="2">
    <source>
        <dbReference type="ARBA" id="ARBA00022801"/>
    </source>
</evidence>
<keyword evidence="5" id="KW-1185">Reference proteome</keyword>
<dbReference type="RefSeq" id="WP_072791903.1">
    <property type="nucleotide sequence ID" value="NZ_FQUL01000036.1"/>
</dbReference>
<organism evidence="4 5">
    <name type="scientific">Ferrithrix thermotolerans DSM 19514</name>
    <dbReference type="NCBI Taxonomy" id="1121881"/>
    <lineage>
        <taxon>Bacteria</taxon>
        <taxon>Bacillati</taxon>
        <taxon>Actinomycetota</taxon>
        <taxon>Acidimicrobiia</taxon>
        <taxon>Acidimicrobiales</taxon>
        <taxon>Acidimicrobiaceae</taxon>
        <taxon>Ferrithrix</taxon>
    </lineage>
</organism>
<gene>
    <name evidence="4" type="ORF">SAMN02745225_01963</name>
</gene>
<keyword evidence="2" id="KW-0378">Hydrolase</keyword>
<dbReference type="Gene3D" id="3.90.79.10">
    <property type="entry name" value="Nucleoside Triphosphate Pyrophosphohydrolase"/>
    <property type="match status" value="1"/>
</dbReference>
<dbReference type="AlphaFoldDB" id="A0A1M4XB92"/>